<gene>
    <name evidence="2" type="ORF">A4A49_60273</name>
</gene>
<proteinExistence type="predicted"/>
<dbReference type="Gramene" id="OIT20665">
    <property type="protein sequence ID" value="OIT20665"/>
    <property type="gene ID" value="A4A49_60273"/>
</dbReference>
<feature type="non-terminal residue" evidence="2">
    <location>
        <position position="1"/>
    </location>
</feature>
<evidence type="ECO:0000313" key="2">
    <source>
        <dbReference type="EMBL" id="OIT20665.1"/>
    </source>
</evidence>
<evidence type="ECO:0000256" key="1">
    <source>
        <dbReference type="SAM" id="Coils"/>
    </source>
</evidence>
<name>A0A1J6KN86_NICAT</name>
<reference evidence="2" key="1">
    <citation type="submission" date="2016-11" db="EMBL/GenBank/DDBJ databases">
        <title>The genome of Nicotiana attenuata.</title>
        <authorList>
            <person name="Xu S."/>
            <person name="Brockmoeller T."/>
            <person name="Gaquerel E."/>
            <person name="Navarro A."/>
            <person name="Kuhl H."/>
            <person name="Gase K."/>
            <person name="Ling Z."/>
            <person name="Zhou W."/>
            <person name="Kreitzer C."/>
            <person name="Stanke M."/>
            <person name="Tang H."/>
            <person name="Lyons E."/>
            <person name="Pandey P."/>
            <person name="Pandey S.P."/>
            <person name="Timmermann B."/>
            <person name="Baldwin I.T."/>
        </authorList>
    </citation>
    <scope>NUCLEOTIDE SEQUENCE [LARGE SCALE GENOMIC DNA]</scope>
    <source>
        <strain evidence="2">UT</strain>
    </source>
</reference>
<keyword evidence="3" id="KW-1185">Reference proteome</keyword>
<feature type="coiled-coil region" evidence="1">
    <location>
        <begin position="2"/>
        <end position="59"/>
    </location>
</feature>
<evidence type="ECO:0000313" key="3">
    <source>
        <dbReference type="Proteomes" id="UP000187609"/>
    </source>
</evidence>
<dbReference type="EMBL" id="MJEQ01005030">
    <property type="protein sequence ID" value="OIT20665.1"/>
    <property type="molecule type" value="Genomic_DNA"/>
</dbReference>
<protein>
    <submittedName>
        <fullName evidence="2">Uncharacterized protein</fullName>
    </submittedName>
</protein>
<organism evidence="2 3">
    <name type="scientific">Nicotiana attenuata</name>
    <name type="common">Coyote tobacco</name>
    <dbReference type="NCBI Taxonomy" id="49451"/>
    <lineage>
        <taxon>Eukaryota</taxon>
        <taxon>Viridiplantae</taxon>
        <taxon>Streptophyta</taxon>
        <taxon>Embryophyta</taxon>
        <taxon>Tracheophyta</taxon>
        <taxon>Spermatophyta</taxon>
        <taxon>Magnoliopsida</taxon>
        <taxon>eudicotyledons</taxon>
        <taxon>Gunneridae</taxon>
        <taxon>Pentapetalae</taxon>
        <taxon>asterids</taxon>
        <taxon>lamiids</taxon>
        <taxon>Solanales</taxon>
        <taxon>Solanaceae</taxon>
        <taxon>Nicotianoideae</taxon>
        <taxon>Nicotianeae</taxon>
        <taxon>Nicotiana</taxon>
    </lineage>
</organism>
<dbReference type="Proteomes" id="UP000187609">
    <property type="component" value="Unassembled WGS sequence"/>
</dbReference>
<keyword evidence="1" id="KW-0175">Coiled coil</keyword>
<accession>A0A1J6KN86</accession>
<comment type="caution">
    <text evidence="2">The sequence shown here is derived from an EMBL/GenBank/DDBJ whole genome shotgun (WGS) entry which is preliminary data.</text>
</comment>
<dbReference type="AlphaFoldDB" id="A0A1J6KN86"/>
<dbReference type="SMR" id="A0A1J6KN86"/>
<sequence>SERRNEIEALKLENEMLRLENKLLSERKKNLLCSTCREREKQEKIIEQVLKEIDQVKTEYEKLPSSGPRNSQ</sequence>